<evidence type="ECO:0000256" key="6">
    <source>
        <dbReference type="ARBA" id="ARBA00023136"/>
    </source>
</evidence>
<evidence type="ECO:0000313" key="8">
    <source>
        <dbReference type="EMBL" id="MDG0860375.1"/>
    </source>
</evidence>
<dbReference type="InterPro" id="IPR029044">
    <property type="entry name" value="Nucleotide-diphossugar_trans"/>
</dbReference>
<evidence type="ECO:0000256" key="5">
    <source>
        <dbReference type="ARBA" id="ARBA00022944"/>
    </source>
</evidence>
<gene>
    <name evidence="8" type="ORF">M4L21_13660</name>
</gene>
<dbReference type="Gene3D" id="3.90.550.10">
    <property type="entry name" value="Spore Coat Polysaccharide Biosynthesis Protein SpsA, Chain A"/>
    <property type="match status" value="1"/>
</dbReference>
<dbReference type="SUPFAM" id="SSF53448">
    <property type="entry name" value="Nucleotide-diphospho-sugar transferases"/>
    <property type="match status" value="1"/>
</dbReference>
<dbReference type="GO" id="GO:0047355">
    <property type="term" value="F:CDP-glycerol glycerophosphotransferase activity"/>
    <property type="evidence" value="ECO:0007669"/>
    <property type="project" value="InterPro"/>
</dbReference>
<dbReference type="SUPFAM" id="SSF53756">
    <property type="entry name" value="UDP-Glycosyltransferase/glycogen phosphorylase"/>
    <property type="match status" value="1"/>
</dbReference>
<keyword evidence="5" id="KW-0777">Teichoic acid biosynthesis</keyword>
<keyword evidence="6" id="KW-0472">Membrane</keyword>
<dbReference type="Proteomes" id="UP001152302">
    <property type="component" value="Unassembled WGS sequence"/>
</dbReference>
<comment type="subcellular location">
    <subcellularLocation>
        <location evidence="1">Cell membrane</location>
        <topology evidence="1">Peripheral membrane protein</topology>
    </subcellularLocation>
</comment>
<dbReference type="GO" id="GO:0005886">
    <property type="term" value="C:plasma membrane"/>
    <property type="evidence" value="ECO:0007669"/>
    <property type="project" value="UniProtKB-SubCell"/>
</dbReference>
<evidence type="ECO:0000256" key="2">
    <source>
        <dbReference type="ARBA" id="ARBA00010488"/>
    </source>
</evidence>
<sequence>MKGRKKLGNMNDVSIIIPVFNAENHIKETLNSIEKQQFNGKIEAILINDGSEDNSVNEIENFISKSTKKNITYRLFNDGFNKGQGARRNYGIDVATGEAIIFLDSDDLLTKEALRIAYDRLKGTIENDFVIFEWAYYYPESGETIYVNKERYHNKKVLYRETCEMLLTCLTYFSVNKMYKKEFLQKHNIRYGEGYIYEDFVFYVRAALKANRVPVIPNILYKVRVHDQSTTKTDSDSLKHRDSFLAAIEDASKELHQGYKHKFTPYHVNKYFIYRTMLYGERRLPNNQKIRDEFIRSSMVIINRYSPNIATPNKILPFYDYAFNKGIVKDLDVKKLKKIYRLHKENKLNFYQSRELEKKLKLQKFKNDLSNNFYLKPLIYNARRKVHSKRANKKKKEIESYMSKDIKKKTILMLGFDYSFTGNSKYLFEYLKSKYTPDFLKIATFDINVPEEYRVEPRSKEFFDLFYSSHIIIAESWIPLAFRKKEGQTWIQLWHGSPFKKMLFDTNEIKMISLNSNHKVQQKRDIARWDYLLSDSKVGKEKLTTSFDIEESKILNSGYPRNQWLIDNYKDEKLIRDLKIKNNIPLDKKVILYAPTWRDYNYKVAEKNKKKNYMTDFSKLINNLGDDYVIINKAHSMDSQPSWNLGIKNVITVNNHINTQELIVASDVIITDYSSIFFDAIHIRKPFYFLMKDFPDFDLVRGVYNDMYRDFLPLTSRDEISLSRKIKSSAFDSYDIPEKYKNDRLNLTNKLLYEFIDSIK</sequence>
<dbReference type="Pfam" id="PF04464">
    <property type="entry name" value="Glyphos_transf"/>
    <property type="match status" value="1"/>
</dbReference>
<evidence type="ECO:0000259" key="7">
    <source>
        <dbReference type="Pfam" id="PF00535"/>
    </source>
</evidence>
<dbReference type="PANTHER" id="PTHR37316">
    <property type="entry name" value="TEICHOIC ACID GLYCEROL-PHOSPHATE PRIMASE"/>
    <property type="match status" value="1"/>
</dbReference>
<comment type="similarity">
    <text evidence="2">Belongs to the CDP-glycerol glycerophosphotransferase family.</text>
</comment>
<name>A0A9X4LBB4_9STAP</name>
<evidence type="ECO:0000256" key="3">
    <source>
        <dbReference type="ARBA" id="ARBA00022475"/>
    </source>
</evidence>
<dbReference type="InterPro" id="IPR043149">
    <property type="entry name" value="TagF_N"/>
</dbReference>
<dbReference type="InterPro" id="IPR001173">
    <property type="entry name" value="Glyco_trans_2-like"/>
</dbReference>
<dbReference type="Gene3D" id="3.40.50.12580">
    <property type="match status" value="1"/>
</dbReference>
<dbReference type="PANTHER" id="PTHR37316:SF3">
    <property type="entry name" value="TEICHOIC ACID GLYCEROL-PHOSPHATE TRANSFERASE"/>
    <property type="match status" value="1"/>
</dbReference>
<accession>A0A9X4LBB4</accession>
<dbReference type="GO" id="GO:0019350">
    <property type="term" value="P:teichoic acid biosynthetic process"/>
    <property type="evidence" value="ECO:0007669"/>
    <property type="project" value="UniProtKB-KW"/>
</dbReference>
<dbReference type="Pfam" id="PF00535">
    <property type="entry name" value="Glycos_transf_2"/>
    <property type="match status" value="1"/>
</dbReference>
<organism evidence="8 9">
    <name type="scientific">Staphylococcus equorum</name>
    <dbReference type="NCBI Taxonomy" id="246432"/>
    <lineage>
        <taxon>Bacteria</taxon>
        <taxon>Bacillati</taxon>
        <taxon>Bacillota</taxon>
        <taxon>Bacilli</taxon>
        <taxon>Bacillales</taxon>
        <taxon>Staphylococcaceae</taxon>
        <taxon>Staphylococcus</taxon>
    </lineage>
</organism>
<dbReference type="InterPro" id="IPR007554">
    <property type="entry name" value="Glycerophosphate_synth"/>
</dbReference>
<dbReference type="EMBL" id="JAMBPX010000011">
    <property type="protein sequence ID" value="MDG0860375.1"/>
    <property type="molecule type" value="Genomic_DNA"/>
</dbReference>
<dbReference type="RefSeq" id="WP_277595894.1">
    <property type="nucleotide sequence ID" value="NZ_JAMBPX010000011.1"/>
</dbReference>
<reference evidence="8" key="1">
    <citation type="submission" date="2022-05" db="EMBL/GenBank/DDBJ databases">
        <title>Comparative genomics of Staphylococcus equorum isolates.</title>
        <authorList>
            <person name="Luelf R.H."/>
        </authorList>
    </citation>
    <scope>NUCLEOTIDE SEQUENCE</scope>
    <source>
        <strain evidence="8">TMW 2.2343</strain>
    </source>
</reference>
<evidence type="ECO:0000256" key="1">
    <source>
        <dbReference type="ARBA" id="ARBA00004202"/>
    </source>
</evidence>
<keyword evidence="3" id="KW-1003">Cell membrane</keyword>
<keyword evidence="4" id="KW-0808">Transferase</keyword>
<feature type="domain" description="Glycosyltransferase 2-like" evidence="7">
    <location>
        <begin position="14"/>
        <end position="186"/>
    </location>
</feature>
<dbReference type="InterPro" id="IPR051612">
    <property type="entry name" value="Teichoic_Acid_Biosynth"/>
</dbReference>
<protein>
    <submittedName>
        <fullName evidence="8">Bifunctional glycosyltransferase family 2 protein/CDP-glycerol:glycerophosphate glycerophosphotransferase</fullName>
    </submittedName>
</protein>
<dbReference type="AlphaFoldDB" id="A0A9X4LBB4"/>
<comment type="caution">
    <text evidence="8">The sequence shown here is derived from an EMBL/GenBank/DDBJ whole genome shotgun (WGS) entry which is preliminary data.</text>
</comment>
<dbReference type="Gene3D" id="3.40.50.11820">
    <property type="match status" value="1"/>
</dbReference>
<proteinExistence type="inferred from homology"/>
<evidence type="ECO:0000256" key="4">
    <source>
        <dbReference type="ARBA" id="ARBA00022679"/>
    </source>
</evidence>
<dbReference type="CDD" id="cd00761">
    <property type="entry name" value="Glyco_tranf_GTA_type"/>
    <property type="match status" value="1"/>
</dbReference>
<dbReference type="InterPro" id="IPR043148">
    <property type="entry name" value="TagF_C"/>
</dbReference>
<evidence type="ECO:0000313" key="9">
    <source>
        <dbReference type="Proteomes" id="UP001152302"/>
    </source>
</evidence>